<dbReference type="AlphaFoldDB" id="A0AAV4J2V3"/>
<dbReference type="Proteomes" id="UP000762676">
    <property type="component" value="Unassembled WGS sequence"/>
</dbReference>
<organism evidence="1 2">
    <name type="scientific">Elysia marginata</name>
    <dbReference type="NCBI Taxonomy" id="1093978"/>
    <lineage>
        <taxon>Eukaryota</taxon>
        <taxon>Metazoa</taxon>
        <taxon>Spiralia</taxon>
        <taxon>Lophotrochozoa</taxon>
        <taxon>Mollusca</taxon>
        <taxon>Gastropoda</taxon>
        <taxon>Heterobranchia</taxon>
        <taxon>Euthyneura</taxon>
        <taxon>Panpulmonata</taxon>
        <taxon>Sacoglossa</taxon>
        <taxon>Placobranchoidea</taxon>
        <taxon>Plakobranchidae</taxon>
        <taxon>Elysia</taxon>
    </lineage>
</organism>
<keyword evidence="2" id="KW-1185">Reference proteome</keyword>
<sequence>MMLKKQIAKCAMGVWSVSLRKILRKLKAEPFNISAVETHSPTTDFPGEDLEAYFEELQTILKDIEVLIIMGNFNAKTGNIKDEDVVSSFCIG</sequence>
<name>A0AAV4J2V3_9GAST</name>
<accession>A0AAV4J2V3</accession>
<comment type="caution">
    <text evidence="1">The sequence shown here is derived from an EMBL/GenBank/DDBJ whole genome shotgun (WGS) entry which is preliminary data.</text>
</comment>
<dbReference type="EMBL" id="BMAT01009868">
    <property type="protein sequence ID" value="GFS15297.1"/>
    <property type="molecule type" value="Genomic_DNA"/>
</dbReference>
<protein>
    <submittedName>
        <fullName evidence="1">Craniofacial development protein 2-like</fullName>
    </submittedName>
</protein>
<evidence type="ECO:0000313" key="2">
    <source>
        <dbReference type="Proteomes" id="UP000762676"/>
    </source>
</evidence>
<proteinExistence type="predicted"/>
<evidence type="ECO:0000313" key="1">
    <source>
        <dbReference type="EMBL" id="GFS15297.1"/>
    </source>
</evidence>
<reference evidence="1 2" key="1">
    <citation type="journal article" date="2021" name="Elife">
        <title>Chloroplast acquisition without the gene transfer in kleptoplastic sea slugs, Plakobranchus ocellatus.</title>
        <authorList>
            <person name="Maeda T."/>
            <person name="Takahashi S."/>
            <person name="Yoshida T."/>
            <person name="Shimamura S."/>
            <person name="Takaki Y."/>
            <person name="Nagai Y."/>
            <person name="Toyoda A."/>
            <person name="Suzuki Y."/>
            <person name="Arimoto A."/>
            <person name="Ishii H."/>
            <person name="Satoh N."/>
            <person name="Nishiyama T."/>
            <person name="Hasebe M."/>
            <person name="Maruyama T."/>
            <person name="Minagawa J."/>
            <person name="Obokata J."/>
            <person name="Shigenobu S."/>
        </authorList>
    </citation>
    <scope>NUCLEOTIDE SEQUENCE [LARGE SCALE GENOMIC DNA]</scope>
</reference>
<gene>
    <name evidence="1" type="ORF">ElyMa_004929000</name>
</gene>